<dbReference type="InterPro" id="IPR004838">
    <property type="entry name" value="NHTrfase_class1_PyrdxlP-BS"/>
</dbReference>
<evidence type="ECO:0000313" key="9">
    <source>
        <dbReference type="EMBL" id="KAL3231490.1"/>
    </source>
</evidence>
<evidence type="ECO:0000259" key="8">
    <source>
        <dbReference type="Pfam" id="PF00155"/>
    </source>
</evidence>
<dbReference type="EMBL" id="JBEVYD010000007">
    <property type="protein sequence ID" value="KAL3231490.1"/>
    <property type="molecule type" value="Genomic_DNA"/>
</dbReference>
<dbReference type="Gene3D" id="3.90.1150.10">
    <property type="entry name" value="Aspartate Aminotransferase, domain 1"/>
    <property type="match status" value="1"/>
</dbReference>
<keyword evidence="5 7" id="KW-0808">Transferase</keyword>
<dbReference type="InterPro" id="IPR015424">
    <property type="entry name" value="PyrdxlP-dep_Trfase"/>
</dbReference>
<dbReference type="Pfam" id="PF00155">
    <property type="entry name" value="Aminotran_1_2"/>
    <property type="match status" value="1"/>
</dbReference>
<dbReference type="Proteomes" id="UP001623330">
    <property type="component" value="Unassembled WGS sequence"/>
</dbReference>
<dbReference type="InterPro" id="IPR015421">
    <property type="entry name" value="PyrdxlP-dep_Trfase_major"/>
</dbReference>
<dbReference type="CDD" id="cd00609">
    <property type="entry name" value="AAT_like"/>
    <property type="match status" value="1"/>
</dbReference>
<dbReference type="InterPro" id="IPR015422">
    <property type="entry name" value="PyrdxlP-dep_Trfase_small"/>
</dbReference>
<dbReference type="GO" id="GO:0008483">
    <property type="term" value="F:transaminase activity"/>
    <property type="evidence" value="ECO:0007669"/>
    <property type="project" value="UniProtKB-KW"/>
</dbReference>
<keyword evidence="10" id="KW-1185">Reference proteome</keyword>
<dbReference type="PANTHER" id="PTHR11879">
    <property type="entry name" value="ASPARTATE AMINOTRANSFERASE"/>
    <property type="match status" value="1"/>
</dbReference>
<evidence type="ECO:0000256" key="5">
    <source>
        <dbReference type="ARBA" id="ARBA00022679"/>
    </source>
</evidence>
<comment type="similarity">
    <text evidence="2">Belongs to the class-I pyridoxal-phosphate-dependent aminotransferase family.</text>
</comment>
<gene>
    <name evidence="9" type="ORF">RNJ44_00525</name>
</gene>
<feature type="domain" description="Aminotransferase class I/classII large" evidence="8">
    <location>
        <begin position="31"/>
        <end position="406"/>
    </location>
</feature>
<keyword evidence="6" id="KW-0663">Pyridoxal phosphate</keyword>
<dbReference type="InterPro" id="IPR004839">
    <property type="entry name" value="Aminotransferase_I/II_large"/>
</dbReference>
<dbReference type="EC" id="2.6.1.1" evidence="7"/>
<evidence type="ECO:0000256" key="7">
    <source>
        <dbReference type="RuleBase" id="RU000480"/>
    </source>
</evidence>
<protein>
    <recommendedName>
        <fullName evidence="7">Aspartate aminotransferase</fullName>
        <ecNumber evidence="7">2.6.1.1</ecNumber>
    </recommendedName>
</protein>
<evidence type="ECO:0000256" key="1">
    <source>
        <dbReference type="ARBA" id="ARBA00001933"/>
    </source>
</evidence>
<accession>A0ABR4NST9</accession>
<dbReference type="PROSITE" id="PS00105">
    <property type="entry name" value="AA_TRANSFER_CLASS_1"/>
    <property type="match status" value="1"/>
</dbReference>
<dbReference type="SUPFAM" id="SSF53383">
    <property type="entry name" value="PLP-dependent transferases"/>
    <property type="match status" value="1"/>
</dbReference>
<evidence type="ECO:0000256" key="4">
    <source>
        <dbReference type="ARBA" id="ARBA00022576"/>
    </source>
</evidence>
<dbReference type="PANTHER" id="PTHR11879:SF55">
    <property type="entry name" value="GLUTAMATE OXALOACETATE TRANSAMINASE 1, ISOFORM B"/>
    <property type="match status" value="1"/>
</dbReference>
<dbReference type="Gene3D" id="3.40.640.10">
    <property type="entry name" value="Type I PLP-dependent aspartate aminotransferase-like (Major domain)"/>
    <property type="match status" value="1"/>
</dbReference>
<dbReference type="NCBIfam" id="NF006719">
    <property type="entry name" value="PRK09257.1"/>
    <property type="match status" value="1"/>
</dbReference>
<evidence type="ECO:0000313" key="10">
    <source>
        <dbReference type="Proteomes" id="UP001623330"/>
    </source>
</evidence>
<dbReference type="InterPro" id="IPR000796">
    <property type="entry name" value="Asp_trans"/>
</dbReference>
<evidence type="ECO:0000256" key="6">
    <source>
        <dbReference type="ARBA" id="ARBA00022898"/>
    </source>
</evidence>
<comment type="cofactor">
    <cofactor evidence="1">
        <name>pyridoxal 5'-phosphate</name>
        <dbReference type="ChEBI" id="CHEBI:597326"/>
    </cofactor>
</comment>
<comment type="subunit">
    <text evidence="3 7">Homodimer.</text>
</comment>
<evidence type="ECO:0000256" key="2">
    <source>
        <dbReference type="ARBA" id="ARBA00007441"/>
    </source>
</evidence>
<comment type="miscellaneous">
    <text evidence="7">In eukaryotes there are cytoplasmic, mitochondrial and chloroplastic isozymes.</text>
</comment>
<keyword evidence="4 7" id="KW-0032">Aminotransferase</keyword>
<evidence type="ECO:0000256" key="3">
    <source>
        <dbReference type="ARBA" id="ARBA00011738"/>
    </source>
</evidence>
<sequence length="415" mass="46075">MSATVYSNIEPIPNDILFATKQRYVKDTNPHKVDLGVGAYRGGDGKPWILPSVRAAEKLVHEDPDYEHEYLNIRGHGPLLAEAPKIMLGDDSDALREDRVLTVQSISGAGALHIAAQFIKKFSPEKKIYISDPTWPIHRQIFMNVGLDVAYYTYWNPATKAIDFEGMKQDIAGAPKGSIFILHACAHNPTGIDPTEAQWEEIIEEIKLGDHIPFFDSAYQGFASGDLAQDAYSIRRSVEKLASSTPIFISQSFSKNVGMYGERVGCLHIVLPRQDADVSAIKESIASQLAFIIRSEVSTPPGYGAKIVGKILNTPELKEKWLKDMVTMSSRIKSMRLALRNFLVEFQTPGNWDHIVDQCGMFSFTGLTPEMTKVLETDYSVYMVPTGRMSVAGLNEGNVEHVARGIHDVICKSLQ</sequence>
<organism evidence="9 10">
    <name type="scientific">Nakaseomyces bracarensis</name>
    <dbReference type="NCBI Taxonomy" id="273131"/>
    <lineage>
        <taxon>Eukaryota</taxon>
        <taxon>Fungi</taxon>
        <taxon>Dikarya</taxon>
        <taxon>Ascomycota</taxon>
        <taxon>Saccharomycotina</taxon>
        <taxon>Saccharomycetes</taxon>
        <taxon>Saccharomycetales</taxon>
        <taxon>Saccharomycetaceae</taxon>
        <taxon>Nakaseomyces</taxon>
    </lineage>
</organism>
<proteinExistence type="inferred from homology"/>
<reference evidence="9 10" key="1">
    <citation type="submission" date="2024-05" db="EMBL/GenBank/DDBJ databases">
        <title>Long read based assembly of the Candida bracarensis genome reveals expanded adhesin content.</title>
        <authorList>
            <person name="Marcet-Houben M."/>
            <person name="Ksiezopolska E."/>
            <person name="Gabaldon T."/>
        </authorList>
    </citation>
    <scope>NUCLEOTIDE SEQUENCE [LARGE SCALE GENOMIC DNA]</scope>
    <source>
        <strain evidence="9 10">CBM6</strain>
    </source>
</reference>
<dbReference type="PRINTS" id="PR00799">
    <property type="entry name" value="TRANSAMINASE"/>
</dbReference>
<comment type="caution">
    <text evidence="9">The sequence shown here is derived from an EMBL/GenBank/DDBJ whole genome shotgun (WGS) entry which is preliminary data.</text>
</comment>
<comment type="catalytic activity">
    <reaction evidence="7">
        <text>L-aspartate + 2-oxoglutarate = oxaloacetate + L-glutamate</text>
        <dbReference type="Rhea" id="RHEA:21824"/>
        <dbReference type="ChEBI" id="CHEBI:16452"/>
        <dbReference type="ChEBI" id="CHEBI:16810"/>
        <dbReference type="ChEBI" id="CHEBI:29985"/>
        <dbReference type="ChEBI" id="CHEBI:29991"/>
        <dbReference type="EC" id="2.6.1.1"/>
    </reaction>
</comment>
<name>A0ABR4NST9_9SACH</name>